<keyword evidence="2" id="KW-0732">Signal</keyword>
<feature type="chain" id="PRO_5008052066" evidence="2">
    <location>
        <begin position="22"/>
        <end position="290"/>
    </location>
</feature>
<feature type="region of interest" description="Disordered" evidence="1">
    <location>
        <begin position="186"/>
        <end position="216"/>
    </location>
</feature>
<sequence length="290" mass="32169">MGLALLHVALSRVSNLLSSFALVSSPRKSASPLGDHYQATQLTKLESLGSQDSAAMVMDELDDPERCLLPHTQLRHASHPQQQQQQQQTVHRERTEFSKCLGGTFCFKATKASVIAPRKDPFKILHGGGRADESSRCRRRGLRRRLSTCIRIDKDLELSGVRVRQIHPLCATGLAAAAHRRISLTSKPERRKLADNSVCPYEEPSPQQKPKTETETEVLPIESWLVGPAMIHKIKARPEDMVKSWAGWLAGGASSWSQDLVWQQQQLESTGVHECTNEGPKMLKVTSTAA</sequence>
<keyword evidence="4" id="KW-1185">Reference proteome</keyword>
<protein>
    <submittedName>
        <fullName evidence="3">Uncharacterized protein</fullName>
    </submittedName>
</protein>
<dbReference type="Proteomes" id="UP000077202">
    <property type="component" value="Unassembled WGS sequence"/>
</dbReference>
<feature type="signal peptide" evidence="2">
    <location>
        <begin position="1"/>
        <end position="21"/>
    </location>
</feature>
<accession>A0A176VSM6</accession>
<reference evidence="3" key="1">
    <citation type="submission" date="2016-03" db="EMBL/GenBank/DDBJ databases">
        <title>Mechanisms controlling the formation of the plant cell surface in tip-growing cells are functionally conserved among land plants.</title>
        <authorList>
            <person name="Honkanen S."/>
            <person name="Jones V.A."/>
            <person name="Morieri G."/>
            <person name="Champion C."/>
            <person name="Hetherington A.J."/>
            <person name="Kelly S."/>
            <person name="Saint-Marcoux D."/>
            <person name="Proust H."/>
            <person name="Prescott H."/>
            <person name="Dolan L."/>
        </authorList>
    </citation>
    <scope>NUCLEOTIDE SEQUENCE [LARGE SCALE GENOMIC DNA]</scope>
    <source>
        <tissue evidence="3">Whole gametophyte</tissue>
    </source>
</reference>
<evidence type="ECO:0000256" key="1">
    <source>
        <dbReference type="SAM" id="MobiDB-lite"/>
    </source>
</evidence>
<comment type="caution">
    <text evidence="3">The sequence shown here is derived from an EMBL/GenBank/DDBJ whole genome shotgun (WGS) entry which is preliminary data.</text>
</comment>
<gene>
    <name evidence="3" type="ORF">AXG93_369s1220</name>
</gene>
<evidence type="ECO:0000256" key="2">
    <source>
        <dbReference type="SAM" id="SignalP"/>
    </source>
</evidence>
<evidence type="ECO:0000313" key="4">
    <source>
        <dbReference type="Proteomes" id="UP000077202"/>
    </source>
</evidence>
<proteinExistence type="predicted"/>
<name>A0A176VSM6_MARPO</name>
<evidence type="ECO:0000313" key="3">
    <source>
        <dbReference type="EMBL" id="OAE23828.1"/>
    </source>
</evidence>
<dbReference type="EMBL" id="LVLJ01002763">
    <property type="protein sequence ID" value="OAE23828.1"/>
    <property type="molecule type" value="Genomic_DNA"/>
</dbReference>
<organism evidence="3 4">
    <name type="scientific">Marchantia polymorpha subsp. ruderalis</name>
    <dbReference type="NCBI Taxonomy" id="1480154"/>
    <lineage>
        <taxon>Eukaryota</taxon>
        <taxon>Viridiplantae</taxon>
        <taxon>Streptophyta</taxon>
        <taxon>Embryophyta</taxon>
        <taxon>Marchantiophyta</taxon>
        <taxon>Marchantiopsida</taxon>
        <taxon>Marchantiidae</taxon>
        <taxon>Marchantiales</taxon>
        <taxon>Marchantiaceae</taxon>
        <taxon>Marchantia</taxon>
    </lineage>
</organism>
<dbReference type="AlphaFoldDB" id="A0A176VSM6"/>